<evidence type="ECO:0008006" key="4">
    <source>
        <dbReference type="Google" id="ProtNLM"/>
    </source>
</evidence>
<dbReference type="Proteomes" id="UP000297567">
    <property type="component" value="Unassembled WGS sequence"/>
</dbReference>
<accession>A0A4Z0ZWQ4</accession>
<evidence type="ECO:0000313" key="2">
    <source>
        <dbReference type="EMBL" id="TGL72870.1"/>
    </source>
</evidence>
<dbReference type="RefSeq" id="WP_135641017.1">
    <property type="nucleotide sequence ID" value="NZ_RQGH01000010.1"/>
</dbReference>
<gene>
    <name evidence="2" type="ORF">EHQ62_04400</name>
</gene>
<name>A0A4Z0ZWQ4_9LEPT</name>
<reference evidence="2" key="1">
    <citation type="journal article" date="2019" name="PLoS Negl. Trop. Dis.">
        <title>Revisiting the worldwide diversity of Leptospira species in the environment.</title>
        <authorList>
            <person name="Vincent A.T."/>
            <person name="Schiettekatte O."/>
            <person name="Bourhy P."/>
            <person name="Veyrier F.J."/>
            <person name="Picardeau M."/>
        </authorList>
    </citation>
    <scope>NUCLEOTIDE SEQUENCE [LARGE SCALE GENOMIC DNA]</scope>
    <source>
        <strain evidence="2">201702451</strain>
    </source>
</reference>
<feature type="chain" id="PRO_5021324437" description="TIGR04452 family lipoprotein" evidence="1">
    <location>
        <begin position="29"/>
        <end position="153"/>
    </location>
</feature>
<dbReference type="EMBL" id="RQGH01000010">
    <property type="protein sequence ID" value="TGL72870.1"/>
    <property type="molecule type" value="Genomic_DNA"/>
</dbReference>
<feature type="signal peptide" evidence="1">
    <location>
        <begin position="1"/>
        <end position="28"/>
    </location>
</feature>
<sequence length="153" mass="16083">MKSIKVKSGFVSLAVIVALSTMSFVNCAQSSAKKNEDTTLLTYLVANPFTPQGAQADCLVSVGLINSCISSKTQIDAGANCSLVKIGENQANGADYSTIKTAVIKKYNESKCNIAENKYTSASSAVDAFKDSLTFTSTSDASSVVVFSAPTYY</sequence>
<proteinExistence type="predicted"/>
<evidence type="ECO:0000313" key="3">
    <source>
        <dbReference type="Proteomes" id="UP000297567"/>
    </source>
</evidence>
<keyword evidence="3" id="KW-1185">Reference proteome</keyword>
<protein>
    <recommendedName>
        <fullName evidence="4">TIGR04452 family lipoprotein</fullName>
    </recommendedName>
</protein>
<dbReference type="AlphaFoldDB" id="A0A4Z0ZWQ4"/>
<comment type="caution">
    <text evidence="2">The sequence shown here is derived from an EMBL/GenBank/DDBJ whole genome shotgun (WGS) entry which is preliminary data.</text>
</comment>
<keyword evidence="1" id="KW-0732">Signal</keyword>
<organism evidence="2 3">
    <name type="scientific">Leptospira jelokensis</name>
    <dbReference type="NCBI Taxonomy" id="2484931"/>
    <lineage>
        <taxon>Bacteria</taxon>
        <taxon>Pseudomonadati</taxon>
        <taxon>Spirochaetota</taxon>
        <taxon>Spirochaetia</taxon>
        <taxon>Leptospirales</taxon>
        <taxon>Leptospiraceae</taxon>
        <taxon>Leptospira</taxon>
    </lineage>
</organism>
<evidence type="ECO:0000256" key="1">
    <source>
        <dbReference type="SAM" id="SignalP"/>
    </source>
</evidence>